<protein>
    <submittedName>
        <fullName evidence="10">Uncharacterized protein</fullName>
    </submittedName>
</protein>
<name>A0AAV7Y0B0_9NEOP</name>
<feature type="transmembrane region" description="Helical" evidence="9">
    <location>
        <begin position="42"/>
        <end position="62"/>
    </location>
</feature>
<comment type="subcellular location">
    <subcellularLocation>
        <location evidence="1">Cell membrane</location>
        <topology evidence="1">Multi-pass membrane protein</topology>
    </subcellularLocation>
</comment>
<dbReference type="GO" id="GO:0005886">
    <property type="term" value="C:plasma membrane"/>
    <property type="evidence" value="ECO:0007669"/>
    <property type="project" value="UniProtKB-SubCell"/>
</dbReference>
<evidence type="ECO:0000313" key="10">
    <source>
        <dbReference type="EMBL" id="KAJ1530857.1"/>
    </source>
</evidence>
<dbReference type="SUPFAM" id="SSF53850">
    <property type="entry name" value="Periplasmic binding protein-like II"/>
    <property type="match status" value="1"/>
</dbReference>
<evidence type="ECO:0000256" key="3">
    <source>
        <dbReference type="ARBA" id="ARBA00022692"/>
    </source>
</evidence>
<sequence>MFNVFNRKEAVWGYYVVLVSLPVVLGMERMQQWRQRRRPRSAPLTPGASVAQIVLSLLAVAYDLPPLFSPQATAPRLFYFMLVYFFFHYNIVFRTAMTADLAKHPLQPGLQTHWDLLRFGFEVGTVSADPTVDLLLADASLEPLRDLHKDCEATACLRRLQGRSPKYGLLFSNTVMHYLMPLYFLDTAGMPYVERLPTPALSQFVSMYLRKGDPLARQMDDMFLRLIQAGLPDLWMARVSRANGRDKDGDGIPDDAGGGTQVLTLEHLVGAVLALILGQTLAVAAFLAEITAGLGAWVHRHLRVTVSWRPATAEAAADRSADGVLRRRRPAGRTRPGQDGLLLRTTPTTRPRVGGRAARTQGHKRMEP</sequence>
<evidence type="ECO:0000256" key="1">
    <source>
        <dbReference type="ARBA" id="ARBA00004651"/>
    </source>
</evidence>
<feature type="transmembrane region" description="Helical" evidence="9">
    <location>
        <begin position="12"/>
        <end position="30"/>
    </location>
</feature>
<proteinExistence type="predicted"/>
<dbReference type="Proteomes" id="UP001075354">
    <property type="component" value="Chromosome 2"/>
</dbReference>
<evidence type="ECO:0000256" key="8">
    <source>
        <dbReference type="SAM" id="MobiDB-lite"/>
    </source>
</evidence>
<evidence type="ECO:0000256" key="4">
    <source>
        <dbReference type="ARBA" id="ARBA00022989"/>
    </source>
</evidence>
<feature type="transmembrane region" description="Helical" evidence="9">
    <location>
        <begin position="167"/>
        <end position="185"/>
    </location>
</feature>
<keyword evidence="3 9" id="KW-0812">Transmembrane</keyword>
<organism evidence="10 11">
    <name type="scientific">Megalurothrips usitatus</name>
    <name type="common">bean blossom thrips</name>
    <dbReference type="NCBI Taxonomy" id="439358"/>
    <lineage>
        <taxon>Eukaryota</taxon>
        <taxon>Metazoa</taxon>
        <taxon>Ecdysozoa</taxon>
        <taxon>Arthropoda</taxon>
        <taxon>Hexapoda</taxon>
        <taxon>Insecta</taxon>
        <taxon>Pterygota</taxon>
        <taxon>Neoptera</taxon>
        <taxon>Paraneoptera</taxon>
        <taxon>Thysanoptera</taxon>
        <taxon>Terebrantia</taxon>
        <taxon>Thripoidea</taxon>
        <taxon>Thripidae</taxon>
        <taxon>Megalurothrips</taxon>
    </lineage>
</organism>
<evidence type="ECO:0000256" key="7">
    <source>
        <dbReference type="ARBA" id="ARBA00023180"/>
    </source>
</evidence>
<dbReference type="InterPro" id="IPR052192">
    <property type="entry name" value="Insect_Ionotropic_Sensory_Rcpt"/>
</dbReference>
<evidence type="ECO:0000313" key="11">
    <source>
        <dbReference type="Proteomes" id="UP001075354"/>
    </source>
</evidence>
<keyword evidence="6" id="KW-0675">Receptor</keyword>
<evidence type="ECO:0000256" key="9">
    <source>
        <dbReference type="SAM" id="Phobius"/>
    </source>
</evidence>
<gene>
    <name evidence="10" type="ORF">ONE63_005700</name>
</gene>
<feature type="region of interest" description="Disordered" evidence="8">
    <location>
        <begin position="317"/>
        <end position="368"/>
    </location>
</feature>
<feature type="transmembrane region" description="Helical" evidence="9">
    <location>
        <begin position="268"/>
        <end position="298"/>
    </location>
</feature>
<keyword evidence="7" id="KW-0325">Glycoprotein</keyword>
<feature type="transmembrane region" description="Helical" evidence="9">
    <location>
        <begin position="74"/>
        <end position="93"/>
    </location>
</feature>
<keyword evidence="5 9" id="KW-0472">Membrane</keyword>
<keyword evidence="11" id="KW-1185">Reference proteome</keyword>
<keyword evidence="2" id="KW-1003">Cell membrane</keyword>
<evidence type="ECO:0000256" key="6">
    <source>
        <dbReference type="ARBA" id="ARBA00023170"/>
    </source>
</evidence>
<reference evidence="10" key="1">
    <citation type="submission" date="2022-12" db="EMBL/GenBank/DDBJ databases">
        <title>Chromosome-level genome assembly of the bean flower thrips Megalurothrips usitatus.</title>
        <authorList>
            <person name="Ma L."/>
            <person name="Liu Q."/>
            <person name="Li H."/>
            <person name="Cai W."/>
        </authorList>
    </citation>
    <scope>NUCLEOTIDE SEQUENCE</scope>
    <source>
        <strain evidence="10">Cailab_2022a</strain>
    </source>
</reference>
<dbReference type="PANTHER" id="PTHR42643:SF24">
    <property type="entry name" value="IONOTROPIC RECEPTOR 60A"/>
    <property type="match status" value="1"/>
</dbReference>
<keyword evidence="4 9" id="KW-1133">Transmembrane helix</keyword>
<evidence type="ECO:0000256" key="5">
    <source>
        <dbReference type="ARBA" id="ARBA00023136"/>
    </source>
</evidence>
<evidence type="ECO:0000256" key="2">
    <source>
        <dbReference type="ARBA" id="ARBA00022475"/>
    </source>
</evidence>
<feature type="compositionally biased region" description="Low complexity" evidence="8">
    <location>
        <begin position="333"/>
        <end position="352"/>
    </location>
</feature>
<dbReference type="PANTHER" id="PTHR42643">
    <property type="entry name" value="IONOTROPIC RECEPTOR 20A-RELATED"/>
    <property type="match status" value="1"/>
</dbReference>
<comment type="caution">
    <text evidence="10">The sequence shown here is derived from an EMBL/GenBank/DDBJ whole genome shotgun (WGS) entry which is preliminary data.</text>
</comment>
<accession>A0AAV7Y0B0</accession>
<dbReference type="AlphaFoldDB" id="A0AAV7Y0B0"/>
<dbReference type="EMBL" id="JAPTSV010000002">
    <property type="protein sequence ID" value="KAJ1530857.1"/>
    <property type="molecule type" value="Genomic_DNA"/>
</dbReference>